<gene>
    <name evidence="2" type="ORF">O181_119002</name>
</gene>
<feature type="non-terminal residue" evidence="2">
    <location>
        <position position="1"/>
    </location>
</feature>
<evidence type="ECO:0000313" key="3">
    <source>
        <dbReference type="Proteomes" id="UP000765509"/>
    </source>
</evidence>
<keyword evidence="3" id="KW-1185">Reference proteome</keyword>
<protein>
    <submittedName>
        <fullName evidence="2">Uncharacterized protein</fullName>
    </submittedName>
</protein>
<name>A0A9Q3KGE5_9BASI</name>
<comment type="caution">
    <text evidence="2">The sequence shown here is derived from an EMBL/GenBank/DDBJ whole genome shotgun (WGS) entry which is preliminary data.</text>
</comment>
<reference evidence="2" key="1">
    <citation type="submission" date="2021-03" db="EMBL/GenBank/DDBJ databases">
        <title>Draft genome sequence of rust myrtle Austropuccinia psidii MF-1, a brazilian biotype.</title>
        <authorList>
            <person name="Quecine M.C."/>
            <person name="Pachon D.M.R."/>
            <person name="Bonatelli M.L."/>
            <person name="Correr F.H."/>
            <person name="Franceschini L.M."/>
            <person name="Leite T.F."/>
            <person name="Margarido G.R.A."/>
            <person name="Almeida C.A."/>
            <person name="Ferrarezi J.A."/>
            <person name="Labate C.A."/>
        </authorList>
    </citation>
    <scope>NUCLEOTIDE SEQUENCE</scope>
    <source>
        <strain evidence="2">MF-1</strain>
    </source>
</reference>
<proteinExistence type="predicted"/>
<sequence length="66" mass="7324">ITLATLLALCNFGHRSLAWCSTSFQILWPFSLGTMGHSLFNSFPRLQNSNSFLQLFFFYGTGGSGN</sequence>
<organism evidence="2 3">
    <name type="scientific">Austropuccinia psidii MF-1</name>
    <dbReference type="NCBI Taxonomy" id="1389203"/>
    <lineage>
        <taxon>Eukaryota</taxon>
        <taxon>Fungi</taxon>
        <taxon>Dikarya</taxon>
        <taxon>Basidiomycota</taxon>
        <taxon>Pucciniomycotina</taxon>
        <taxon>Pucciniomycetes</taxon>
        <taxon>Pucciniales</taxon>
        <taxon>Sphaerophragmiaceae</taxon>
        <taxon>Austropuccinia</taxon>
    </lineage>
</organism>
<dbReference type="AlphaFoldDB" id="A0A9Q3KGE5"/>
<evidence type="ECO:0000313" key="2">
    <source>
        <dbReference type="EMBL" id="MBW0579287.1"/>
    </source>
</evidence>
<keyword evidence="1" id="KW-0732">Signal</keyword>
<feature type="chain" id="PRO_5040329938" evidence="1">
    <location>
        <begin position="19"/>
        <end position="66"/>
    </location>
</feature>
<dbReference type="Proteomes" id="UP000765509">
    <property type="component" value="Unassembled WGS sequence"/>
</dbReference>
<dbReference type="EMBL" id="AVOT02104717">
    <property type="protein sequence ID" value="MBW0579287.1"/>
    <property type="molecule type" value="Genomic_DNA"/>
</dbReference>
<evidence type="ECO:0000256" key="1">
    <source>
        <dbReference type="SAM" id="SignalP"/>
    </source>
</evidence>
<feature type="signal peptide" evidence="1">
    <location>
        <begin position="1"/>
        <end position="18"/>
    </location>
</feature>
<accession>A0A9Q3KGE5</accession>